<accession>A0A6J2TQ93</accession>
<feature type="region of interest" description="Disordered" evidence="1">
    <location>
        <begin position="530"/>
        <end position="558"/>
    </location>
</feature>
<protein>
    <submittedName>
        <fullName evidence="3">Uncharacterized protein LOC115627331</fullName>
    </submittedName>
</protein>
<gene>
    <name evidence="3" type="primary">LOC115627331</name>
</gene>
<dbReference type="RefSeq" id="XP_030378836.1">
    <property type="nucleotide sequence ID" value="XM_030522976.1"/>
</dbReference>
<evidence type="ECO:0000256" key="1">
    <source>
        <dbReference type="SAM" id="MobiDB-lite"/>
    </source>
</evidence>
<evidence type="ECO:0000313" key="3">
    <source>
        <dbReference type="RefSeq" id="XP_030378836.1"/>
    </source>
</evidence>
<dbReference type="OrthoDB" id="8015787at2759"/>
<feature type="compositionally biased region" description="Low complexity" evidence="1">
    <location>
        <begin position="458"/>
        <end position="488"/>
    </location>
</feature>
<feature type="region of interest" description="Disordered" evidence="1">
    <location>
        <begin position="165"/>
        <end position="205"/>
    </location>
</feature>
<feature type="compositionally biased region" description="Low complexity" evidence="1">
    <location>
        <begin position="247"/>
        <end position="259"/>
    </location>
</feature>
<name>A0A6J2TQ93_DROLE</name>
<feature type="region of interest" description="Disordered" evidence="1">
    <location>
        <begin position="238"/>
        <end position="259"/>
    </location>
</feature>
<keyword evidence="2" id="KW-1185">Reference proteome</keyword>
<sequence length="568" mass="63361">MSYQIKSTPFFRRMFNNSKKNGQLQRLREEYERIQEFNDRTIELKMRQVRLKRLFREIEEIKESAGGSGTTAGASSCTSNVGNVKTSSRRRLPPQVLATPENQQHIQRLEALARSKQLGKEISRRNAELAETGAHFYMRGELRMTAKMLAAADARREAVERRERAAKRISYGNAQSRSNLQRLGQRRQRRQAAGHSRNQQGAQVGHADAALISTTLALGQQRPDEEKRAMLQQRLRYGNSRSSSNMARGQAAAAAARAQSPHNLAATSTTLMESESEPLHLGHFSATSTTTTTVMAEFQEHPDLLLQEQEDHSSSAYDTDMHTAPLAAEAMETVDTMEVHSDPLALCRKETRILRMNDCQSDDAAPEYVSLTTTIAAYHHRPASYHHHHQHPHQKQEPHLENLTLDEKAQPLGSATAHWHQISLILPWLKVFKNRNGNGKDEPGTSQNLMRMGVMELSDNSGNSNSSTTSSSSSSYEDLPTTSTRPTAPTTPPNNNEYATSTDPSGSSAYTYKNVRKHVQEHEAMAAAHTTANTPGGDYAMSSFEMIDPETPPSPSPNVRALRRIFEQ</sequence>
<feature type="region of interest" description="Disordered" evidence="1">
    <location>
        <begin position="64"/>
        <end position="92"/>
    </location>
</feature>
<dbReference type="Proteomes" id="UP000504634">
    <property type="component" value="Unplaced"/>
</dbReference>
<proteinExistence type="predicted"/>
<feature type="compositionally biased region" description="Polar residues" evidence="1">
    <location>
        <begin position="494"/>
        <end position="509"/>
    </location>
</feature>
<reference evidence="3" key="1">
    <citation type="submission" date="2025-08" db="UniProtKB">
        <authorList>
            <consortium name="RefSeq"/>
        </authorList>
    </citation>
    <scope>IDENTIFICATION</scope>
    <source>
        <strain evidence="3">11010-0011.00</strain>
        <tissue evidence="3">Whole body</tissue>
    </source>
</reference>
<feature type="region of interest" description="Disordered" evidence="1">
    <location>
        <begin position="457"/>
        <end position="509"/>
    </location>
</feature>
<dbReference type="AlphaFoldDB" id="A0A6J2TQ93"/>
<dbReference type="GeneID" id="115627331"/>
<evidence type="ECO:0000313" key="2">
    <source>
        <dbReference type="Proteomes" id="UP000504634"/>
    </source>
</evidence>
<organism evidence="2 3">
    <name type="scientific">Drosophila lebanonensis</name>
    <name type="common">Fruit fly</name>
    <name type="synonym">Scaptodrosophila lebanonensis</name>
    <dbReference type="NCBI Taxonomy" id="7225"/>
    <lineage>
        <taxon>Eukaryota</taxon>
        <taxon>Metazoa</taxon>
        <taxon>Ecdysozoa</taxon>
        <taxon>Arthropoda</taxon>
        <taxon>Hexapoda</taxon>
        <taxon>Insecta</taxon>
        <taxon>Pterygota</taxon>
        <taxon>Neoptera</taxon>
        <taxon>Endopterygota</taxon>
        <taxon>Diptera</taxon>
        <taxon>Brachycera</taxon>
        <taxon>Muscomorpha</taxon>
        <taxon>Ephydroidea</taxon>
        <taxon>Drosophilidae</taxon>
        <taxon>Scaptodrosophila</taxon>
    </lineage>
</organism>